<dbReference type="CDD" id="cd16917">
    <property type="entry name" value="HATPase_UhpB-NarQ-NarX-like"/>
    <property type="match status" value="1"/>
</dbReference>
<dbReference type="SMART" id="SM00387">
    <property type="entry name" value="HATPase_c"/>
    <property type="match status" value="1"/>
</dbReference>
<dbReference type="InterPro" id="IPR029095">
    <property type="entry name" value="NarX-like_N"/>
</dbReference>
<evidence type="ECO:0000256" key="7">
    <source>
        <dbReference type="ARBA" id="ARBA00022692"/>
    </source>
</evidence>
<dbReference type="PROSITE" id="PS50109">
    <property type="entry name" value="HIS_KIN"/>
    <property type="match status" value="1"/>
</dbReference>
<dbReference type="Proteomes" id="UP000464480">
    <property type="component" value="Chromosome"/>
</dbReference>
<dbReference type="SUPFAM" id="SSF158472">
    <property type="entry name" value="HAMP domain-like"/>
    <property type="match status" value="1"/>
</dbReference>
<evidence type="ECO:0000259" key="16">
    <source>
        <dbReference type="PROSITE" id="PS50885"/>
    </source>
</evidence>
<keyword evidence="9 14" id="KW-0418">Kinase</keyword>
<dbReference type="SUPFAM" id="SSF55874">
    <property type="entry name" value="ATPase domain of HSP90 chaperone/DNA topoisomerase II/histidine kinase"/>
    <property type="match status" value="1"/>
</dbReference>
<dbReference type="InterPro" id="IPR005467">
    <property type="entry name" value="His_kinase_dom"/>
</dbReference>
<keyword evidence="6 14" id="KW-0808">Transferase</keyword>
<dbReference type="Gene3D" id="1.20.5.1930">
    <property type="match status" value="1"/>
</dbReference>
<dbReference type="InterPro" id="IPR050482">
    <property type="entry name" value="Sensor_HK_TwoCompSys"/>
</dbReference>
<dbReference type="Pfam" id="PF07730">
    <property type="entry name" value="HisKA_3"/>
    <property type="match status" value="1"/>
</dbReference>
<evidence type="ECO:0000256" key="6">
    <source>
        <dbReference type="ARBA" id="ARBA00022679"/>
    </source>
</evidence>
<dbReference type="EC" id="2.7.13.3" evidence="14"/>
<organism evidence="17 18">
    <name type="scientific">Pseudomonas putida</name>
    <name type="common">Arthrobacter siderocapsulatus</name>
    <dbReference type="NCBI Taxonomy" id="303"/>
    <lineage>
        <taxon>Bacteria</taxon>
        <taxon>Pseudomonadati</taxon>
        <taxon>Pseudomonadota</taxon>
        <taxon>Gammaproteobacteria</taxon>
        <taxon>Pseudomonadales</taxon>
        <taxon>Pseudomonadaceae</taxon>
        <taxon>Pseudomonas</taxon>
    </lineage>
</organism>
<dbReference type="InterPro" id="IPR003594">
    <property type="entry name" value="HATPase_dom"/>
</dbReference>
<reference evidence="17 18" key="1">
    <citation type="submission" date="2020-02" db="EMBL/GenBank/DDBJ databases">
        <title>Pseudomonas Putida W5 Complete Genome Assembly.</title>
        <authorList>
            <person name="Yuan Z.-C."/>
            <person name="Shaw G.A."/>
            <person name="Cusano A.D."/>
            <person name="Caddey B.J."/>
            <person name="Weselowski B.J."/>
        </authorList>
    </citation>
    <scope>NUCLEOTIDE SEQUENCE [LARGE SCALE GENOMIC DNA]</scope>
    <source>
        <strain evidence="17 18">W5</strain>
    </source>
</reference>
<dbReference type="GO" id="GO:0005524">
    <property type="term" value="F:ATP binding"/>
    <property type="evidence" value="ECO:0007669"/>
    <property type="project" value="UniProtKB-UniRule"/>
</dbReference>
<dbReference type="GO" id="GO:0005886">
    <property type="term" value="C:plasma membrane"/>
    <property type="evidence" value="ECO:0007669"/>
    <property type="project" value="UniProtKB-SubCell"/>
</dbReference>
<evidence type="ECO:0000256" key="14">
    <source>
        <dbReference type="PIRNR" id="PIRNR003167"/>
    </source>
</evidence>
<protein>
    <recommendedName>
        <fullName evidence="14">Sensor protein</fullName>
        <ecNumber evidence="14">2.7.13.3</ecNumber>
    </recommendedName>
</protein>
<dbReference type="Pfam" id="PF13675">
    <property type="entry name" value="PilJ"/>
    <property type="match status" value="1"/>
</dbReference>
<evidence type="ECO:0000256" key="13">
    <source>
        <dbReference type="ARBA" id="ARBA00023136"/>
    </source>
</evidence>
<keyword evidence="8 14" id="KW-0547">Nucleotide-binding</keyword>
<dbReference type="CDD" id="cd06225">
    <property type="entry name" value="HAMP"/>
    <property type="match status" value="1"/>
</dbReference>
<keyword evidence="5" id="KW-0597">Phosphoprotein</keyword>
<evidence type="ECO:0000259" key="15">
    <source>
        <dbReference type="PROSITE" id="PS50109"/>
    </source>
</evidence>
<dbReference type="Gene3D" id="6.10.340.10">
    <property type="match status" value="1"/>
</dbReference>
<dbReference type="InterPro" id="IPR016380">
    <property type="entry name" value="Sig_transdc_His_kin_NarX/NarQ"/>
</dbReference>
<sequence>MFDWLKSSLPARAGLAVVLLATLSLASTFSAVMIARIAENDAAAMNTAGSLRMATYRLDWQLEANASAATLDQLREDLQQRLHSPMLAHMLDDGEQSPVGKAFAQVLAQWQHQLLPALQANDKALFQRESEVFVDHLETFVLQLQKQSERRQGWQQNIQGGALLVTVVILLIGLFELNSGVIAPLQELVRTTERFRAGKLDARIRYRSRDELGQMADSFNAMADAIEQSHQTLATRVAEKTLELEQSNAALDLLCHASRSIATQPTSAEHLDELISSFQLRLPGLRLSLCLGQQTEAGQVRLIALHGDDNSREICAPDDCAGCQRQQLANRFSLPVRSLGTVLGDLRAHFVDGHAAHPWERELIQALADLIGTSLSLERQRQRDNRLLLLDERTTIARELHDSLAQALSYMKLQVSRLQTLIKRGEKSETLLVVSDELRDGLNNGYRQLRELLTTFRLQIQDGGLEQALEDTAREFAERGNLRVRLQQQPLAFNLGANEQIHVLQIAREALSNCARHAQASEAWVHLRQEGEMIELLIEDDGVGLRADYDDRLHHGLNIMQERARSLGGQLSLECHQPHGTRVRLRFAPGFLRQPDSETIT</sequence>
<dbReference type="Gene3D" id="1.20.120.960">
    <property type="entry name" value="Histidine kinase NarX, sensor domain"/>
    <property type="match status" value="1"/>
</dbReference>
<dbReference type="PROSITE" id="PS50885">
    <property type="entry name" value="HAMP"/>
    <property type="match status" value="1"/>
</dbReference>
<evidence type="ECO:0000256" key="2">
    <source>
        <dbReference type="ARBA" id="ARBA00004429"/>
    </source>
</evidence>
<keyword evidence="3 14" id="KW-1003">Cell membrane</keyword>
<feature type="domain" description="Histidine kinase" evidence="15">
    <location>
        <begin position="395"/>
        <end position="591"/>
    </location>
</feature>
<dbReference type="GO" id="GO:0046983">
    <property type="term" value="F:protein dimerization activity"/>
    <property type="evidence" value="ECO:0007669"/>
    <property type="project" value="UniProtKB-UniRule"/>
</dbReference>
<dbReference type="Gene3D" id="3.30.565.10">
    <property type="entry name" value="Histidine kinase-like ATPase, C-terminal domain"/>
    <property type="match status" value="1"/>
</dbReference>
<keyword evidence="7" id="KW-0812">Transmembrane</keyword>
<dbReference type="AlphaFoldDB" id="A0A6I6Y2X7"/>
<comment type="subcellular location">
    <subcellularLocation>
        <location evidence="2">Cell inner membrane</location>
        <topology evidence="2">Multi-pass membrane protein</topology>
    </subcellularLocation>
</comment>
<keyword evidence="12 14" id="KW-0902">Two-component regulatory system</keyword>
<dbReference type="CDD" id="cd19408">
    <property type="entry name" value="NarX_NarQ_sensor"/>
    <property type="match status" value="1"/>
</dbReference>
<dbReference type="InterPro" id="IPR042295">
    <property type="entry name" value="NarX-like_N_sf"/>
</dbReference>
<proteinExistence type="predicted"/>
<dbReference type="Pfam" id="PF00672">
    <property type="entry name" value="HAMP"/>
    <property type="match status" value="1"/>
</dbReference>
<accession>A0A6I6Y2X7</accession>
<dbReference type="EMBL" id="CP026115">
    <property type="protein sequence ID" value="QHG68063.1"/>
    <property type="molecule type" value="Genomic_DNA"/>
</dbReference>
<dbReference type="InterPro" id="IPR011712">
    <property type="entry name" value="Sig_transdc_His_kin_sub3_dim/P"/>
</dbReference>
<keyword evidence="11" id="KW-1133">Transmembrane helix</keyword>
<evidence type="ECO:0000256" key="1">
    <source>
        <dbReference type="ARBA" id="ARBA00000085"/>
    </source>
</evidence>
<feature type="domain" description="HAMP" evidence="16">
    <location>
        <begin position="179"/>
        <end position="231"/>
    </location>
</feature>
<evidence type="ECO:0000256" key="3">
    <source>
        <dbReference type="ARBA" id="ARBA00022475"/>
    </source>
</evidence>
<dbReference type="SMART" id="SM00304">
    <property type="entry name" value="HAMP"/>
    <property type="match status" value="1"/>
</dbReference>
<keyword evidence="4 14" id="KW-0997">Cell inner membrane</keyword>
<dbReference type="GO" id="GO:0000155">
    <property type="term" value="F:phosphorelay sensor kinase activity"/>
    <property type="evidence" value="ECO:0007669"/>
    <property type="project" value="UniProtKB-UniRule"/>
</dbReference>
<evidence type="ECO:0000313" key="18">
    <source>
        <dbReference type="Proteomes" id="UP000464480"/>
    </source>
</evidence>
<dbReference type="PANTHER" id="PTHR24421:SF10">
    <property type="entry name" value="NITRATE_NITRITE SENSOR PROTEIN NARQ"/>
    <property type="match status" value="1"/>
</dbReference>
<dbReference type="Pfam" id="PF02518">
    <property type="entry name" value="HATPase_c"/>
    <property type="match status" value="1"/>
</dbReference>
<dbReference type="PANTHER" id="PTHR24421">
    <property type="entry name" value="NITRATE/NITRITE SENSOR PROTEIN NARX-RELATED"/>
    <property type="match status" value="1"/>
</dbReference>
<comment type="catalytic activity">
    <reaction evidence="1 14">
        <text>ATP + protein L-histidine = ADP + protein N-phospho-L-histidine.</text>
        <dbReference type="EC" id="2.7.13.3"/>
    </reaction>
</comment>
<evidence type="ECO:0000256" key="4">
    <source>
        <dbReference type="ARBA" id="ARBA00022519"/>
    </source>
</evidence>
<evidence type="ECO:0000256" key="10">
    <source>
        <dbReference type="ARBA" id="ARBA00022840"/>
    </source>
</evidence>
<evidence type="ECO:0000256" key="12">
    <source>
        <dbReference type="ARBA" id="ARBA00023012"/>
    </source>
</evidence>
<dbReference type="InterPro" id="IPR036890">
    <property type="entry name" value="HATPase_C_sf"/>
</dbReference>
<dbReference type="InterPro" id="IPR003660">
    <property type="entry name" value="HAMP_dom"/>
</dbReference>
<evidence type="ECO:0000256" key="8">
    <source>
        <dbReference type="ARBA" id="ARBA00022741"/>
    </source>
</evidence>
<gene>
    <name evidence="17" type="ORF">C2H86_28075</name>
</gene>
<dbReference type="PIRSF" id="PIRSF003167">
    <property type="entry name" value="STHK_NarX/NarQ"/>
    <property type="match status" value="1"/>
</dbReference>
<dbReference type="RefSeq" id="WP_159412888.1">
    <property type="nucleotide sequence ID" value="NZ_CP026115.2"/>
</dbReference>
<evidence type="ECO:0000256" key="9">
    <source>
        <dbReference type="ARBA" id="ARBA00022777"/>
    </source>
</evidence>
<evidence type="ECO:0000313" key="17">
    <source>
        <dbReference type="EMBL" id="QHG68063.1"/>
    </source>
</evidence>
<evidence type="ECO:0000256" key="5">
    <source>
        <dbReference type="ARBA" id="ARBA00022553"/>
    </source>
</evidence>
<keyword evidence="13 14" id="KW-0472">Membrane</keyword>
<keyword evidence="10 14" id="KW-0067">ATP-binding</keyword>
<evidence type="ECO:0000256" key="11">
    <source>
        <dbReference type="ARBA" id="ARBA00022989"/>
    </source>
</evidence>
<name>A0A6I6Y2X7_PSEPU</name>